<accession>A0A183IW28</accession>
<evidence type="ECO:0000313" key="5">
    <source>
        <dbReference type="WBParaSite" id="SBAD_0000811801-mRNA-1"/>
    </source>
</evidence>
<reference evidence="5" key="1">
    <citation type="submission" date="2016-06" db="UniProtKB">
        <authorList>
            <consortium name="WormBaseParasite"/>
        </authorList>
    </citation>
    <scope>IDENTIFICATION</scope>
</reference>
<dbReference type="Proteomes" id="UP000270296">
    <property type="component" value="Unassembled WGS sequence"/>
</dbReference>
<proteinExistence type="predicted"/>
<reference evidence="3 4" key="2">
    <citation type="submission" date="2018-11" db="EMBL/GenBank/DDBJ databases">
        <authorList>
            <consortium name="Pathogen Informatics"/>
        </authorList>
    </citation>
    <scope>NUCLEOTIDE SEQUENCE [LARGE SCALE GENOMIC DNA]</scope>
</reference>
<sequence>MHDWASMPEMLSPCGASNLGQPCDLPSESDSLLGSTIQEKTRRILGWTYETVPITDYSPLSIHQSPRKTSNGRRSRVDKNRKAKQMITSSVAPYPFNLVSPPPPAPPPHHQRQALSPLSNCPLGLLVVGNNVGLQQKGPNNFSQVLSSEMPLQNGVVTSCTSKVETPACTVPSSYKAPMVSPARPVSNETCSSPVLTAAESSPAPASSRLVASAKTSGEIFEMLRQEVPNLSQTQNRFRTLIEMVASVMELESQLKQLKEETRKVSGMLNSRKDCHSEVVVPGRGDWTSEFGESDFGGTPLGMDSAVASSPSRFIADHMEDKNRLTTSLNSSTNLTEMKSVNVGGGCGPAIDVPDDLISIDVTAFKTLVDDGRQRPTTTTTATADGVDSHCGGGDVLFEPDYSPLGVASDGYKSVVFPYAVDIGVTTDRDRLIIGTSF</sequence>
<name>A0A183IW28_9BILA</name>
<evidence type="ECO:0000256" key="1">
    <source>
        <dbReference type="SAM" id="Coils"/>
    </source>
</evidence>
<keyword evidence="1" id="KW-0175">Coiled coil</keyword>
<dbReference type="AlphaFoldDB" id="A0A183IW28"/>
<dbReference type="OrthoDB" id="5917066at2759"/>
<dbReference type="WBParaSite" id="SBAD_0000811801-mRNA-1">
    <property type="protein sequence ID" value="SBAD_0000811801-mRNA-1"/>
    <property type="gene ID" value="SBAD_0000811801"/>
</dbReference>
<dbReference type="EMBL" id="UZAM01010978">
    <property type="protein sequence ID" value="VDP14427.1"/>
    <property type="molecule type" value="Genomic_DNA"/>
</dbReference>
<evidence type="ECO:0000256" key="2">
    <source>
        <dbReference type="SAM" id="MobiDB-lite"/>
    </source>
</evidence>
<keyword evidence="4" id="KW-1185">Reference proteome</keyword>
<feature type="coiled-coil region" evidence="1">
    <location>
        <begin position="241"/>
        <end position="268"/>
    </location>
</feature>
<gene>
    <name evidence="3" type="ORF">SBAD_LOCUS7825</name>
</gene>
<evidence type="ECO:0000313" key="3">
    <source>
        <dbReference type="EMBL" id="VDP14427.1"/>
    </source>
</evidence>
<protein>
    <submittedName>
        <fullName evidence="5">Potassium voltage-gated channel subfamily H member 2</fullName>
    </submittedName>
</protein>
<organism evidence="5">
    <name type="scientific">Soboliphyme baturini</name>
    <dbReference type="NCBI Taxonomy" id="241478"/>
    <lineage>
        <taxon>Eukaryota</taxon>
        <taxon>Metazoa</taxon>
        <taxon>Ecdysozoa</taxon>
        <taxon>Nematoda</taxon>
        <taxon>Enoplea</taxon>
        <taxon>Dorylaimia</taxon>
        <taxon>Dioctophymatida</taxon>
        <taxon>Dioctophymatoidea</taxon>
        <taxon>Soboliphymatidae</taxon>
        <taxon>Soboliphyme</taxon>
    </lineage>
</organism>
<evidence type="ECO:0000313" key="4">
    <source>
        <dbReference type="Proteomes" id="UP000270296"/>
    </source>
</evidence>
<feature type="region of interest" description="Disordered" evidence="2">
    <location>
        <begin position="59"/>
        <end position="86"/>
    </location>
</feature>